<dbReference type="SUPFAM" id="SSF55729">
    <property type="entry name" value="Acyl-CoA N-acyltransferases (Nat)"/>
    <property type="match status" value="1"/>
</dbReference>
<dbReference type="InterPro" id="IPR000182">
    <property type="entry name" value="GNAT_dom"/>
</dbReference>
<dbReference type="Pfam" id="PF00583">
    <property type="entry name" value="Acetyltransf_1"/>
    <property type="match status" value="1"/>
</dbReference>
<gene>
    <name evidence="2" type="ORF">FB566_0935</name>
</gene>
<dbReference type="InParanoid" id="A0A543AS70"/>
<dbReference type="EMBL" id="VFOW01000001">
    <property type="protein sequence ID" value="TQL75431.1"/>
    <property type="molecule type" value="Genomic_DNA"/>
</dbReference>
<accession>A0A543AS70</accession>
<dbReference type="InterPro" id="IPR016181">
    <property type="entry name" value="Acyl_CoA_acyltransferase"/>
</dbReference>
<reference evidence="2 3" key="1">
    <citation type="submission" date="2019-06" db="EMBL/GenBank/DDBJ databases">
        <title>Sequencing the genomes of 1000 actinobacteria strains.</title>
        <authorList>
            <person name="Klenk H.-P."/>
        </authorList>
    </citation>
    <scope>NUCLEOTIDE SEQUENCE [LARGE SCALE GENOMIC DNA]</scope>
    <source>
        <strain evidence="2 3">DSM 45928</strain>
    </source>
</reference>
<comment type="caution">
    <text evidence="2">The sequence shown here is derived from an EMBL/GenBank/DDBJ whole genome shotgun (WGS) entry which is preliminary data.</text>
</comment>
<dbReference type="OrthoDB" id="9799092at2"/>
<organism evidence="2 3">
    <name type="scientific">Stackebrandtia endophytica</name>
    <dbReference type="NCBI Taxonomy" id="1496996"/>
    <lineage>
        <taxon>Bacteria</taxon>
        <taxon>Bacillati</taxon>
        <taxon>Actinomycetota</taxon>
        <taxon>Actinomycetes</taxon>
        <taxon>Glycomycetales</taxon>
        <taxon>Glycomycetaceae</taxon>
        <taxon>Stackebrandtia</taxon>
    </lineage>
</organism>
<protein>
    <submittedName>
        <fullName evidence="2">Acetyltransferase (GNAT) family protein</fullName>
    </submittedName>
</protein>
<dbReference type="AlphaFoldDB" id="A0A543AS70"/>
<keyword evidence="2" id="KW-0808">Transferase</keyword>
<proteinExistence type="predicted"/>
<sequence length="197" mass="21952">MIDVVRADALGEPYRRQVAEVLTQGFAEDFSYFSRDPAKLATLFEPMLLLERFHVALIEGRPAAVASLTESAQHCFAPRWSHMRRTLGIFHATVVYWVINSYFMTTRPDQPTGQAEIGFVASAPAYRGRGAATALLRGLLALPDYREYVLEDIKDTNAAALGLYRKLGFTVYKSRPVKGAKKAGFSEYVSMKLVQAP</sequence>
<name>A0A543AS70_9ACTN</name>
<dbReference type="RefSeq" id="WP_142035281.1">
    <property type="nucleotide sequence ID" value="NZ_JBHTGS010000001.1"/>
</dbReference>
<dbReference type="GO" id="GO:0016747">
    <property type="term" value="F:acyltransferase activity, transferring groups other than amino-acyl groups"/>
    <property type="evidence" value="ECO:0007669"/>
    <property type="project" value="InterPro"/>
</dbReference>
<feature type="domain" description="N-acetyltransferase" evidence="1">
    <location>
        <begin position="55"/>
        <end position="192"/>
    </location>
</feature>
<evidence type="ECO:0000259" key="1">
    <source>
        <dbReference type="PROSITE" id="PS51186"/>
    </source>
</evidence>
<dbReference type="PROSITE" id="PS51186">
    <property type="entry name" value="GNAT"/>
    <property type="match status" value="1"/>
</dbReference>
<evidence type="ECO:0000313" key="2">
    <source>
        <dbReference type="EMBL" id="TQL75431.1"/>
    </source>
</evidence>
<dbReference type="CDD" id="cd04301">
    <property type="entry name" value="NAT_SF"/>
    <property type="match status" value="1"/>
</dbReference>
<evidence type="ECO:0000313" key="3">
    <source>
        <dbReference type="Proteomes" id="UP000317043"/>
    </source>
</evidence>
<dbReference type="Gene3D" id="3.40.630.30">
    <property type="match status" value="1"/>
</dbReference>
<dbReference type="Proteomes" id="UP000317043">
    <property type="component" value="Unassembled WGS sequence"/>
</dbReference>
<keyword evidence="3" id="KW-1185">Reference proteome</keyword>